<dbReference type="AlphaFoldDB" id="X1GIS9"/>
<comment type="caution">
    <text evidence="1">The sequence shown here is derived from an EMBL/GenBank/DDBJ whole genome shotgun (WGS) entry which is preliminary data.</text>
</comment>
<dbReference type="EMBL" id="BARU01007799">
    <property type="protein sequence ID" value="GAH32913.1"/>
    <property type="molecule type" value="Genomic_DNA"/>
</dbReference>
<protein>
    <submittedName>
        <fullName evidence="1">Uncharacterized protein</fullName>
    </submittedName>
</protein>
<sequence>MDQKRGIPMEAIVCIKYGPPEVLQLKEVEKPTPKDNEVLIKIYATTVTS</sequence>
<proteinExistence type="predicted"/>
<accession>X1GIS9</accession>
<reference evidence="1" key="1">
    <citation type="journal article" date="2014" name="Front. Microbiol.">
        <title>High frequency of phylogenetically diverse reductive dehalogenase-homologous genes in deep subseafloor sedimentary metagenomes.</title>
        <authorList>
            <person name="Kawai M."/>
            <person name="Futagami T."/>
            <person name="Toyoda A."/>
            <person name="Takaki Y."/>
            <person name="Nishi S."/>
            <person name="Hori S."/>
            <person name="Arai W."/>
            <person name="Tsubouchi T."/>
            <person name="Morono Y."/>
            <person name="Uchiyama I."/>
            <person name="Ito T."/>
            <person name="Fujiyama A."/>
            <person name="Inagaki F."/>
            <person name="Takami H."/>
        </authorList>
    </citation>
    <scope>NUCLEOTIDE SEQUENCE</scope>
    <source>
        <strain evidence="1">Expedition CK06-06</strain>
    </source>
</reference>
<evidence type="ECO:0000313" key="1">
    <source>
        <dbReference type="EMBL" id="GAH32913.1"/>
    </source>
</evidence>
<dbReference type="Gene3D" id="3.90.180.10">
    <property type="entry name" value="Medium-chain alcohol dehydrogenases, catalytic domain"/>
    <property type="match status" value="1"/>
</dbReference>
<organism evidence="1">
    <name type="scientific">marine sediment metagenome</name>
    <dbReference type="NCBI Taxonomy" id="412755"/>
    <lineage>
        <taxon>unclassified sequences</taxon>
        <taxon>metagenomes</taxon>
        <taxon>ecological metagenomes</taxon>
    </lineage>
</organism>
<dbReference type="SUPFAM" id="SSF50129">
    <property type="entry name" value="GroES-like"/>
    <property type="match status" value="1"/>
</dbReference>
<dbReference type="InterPro" id="IPR011032">
    <property type="entry name" value="GroES-like_sf"/>
</dbReference>
<gene>
    <name evidence="1" type="ORF">S03H2_15349</name>
</gene>
<name>X1GIS9_9ZZZZ</name>
<feature type="non-terminal residue" evidence="1">
    <location>
        <position position="49"/>
    </location>
</feature>